<evidence type="ECO:0008006" key="3">
    <source>
        <dbReference type="Google" id="ProtNLM"/>
    </source>
</evidence>
<accession>A0A4R9G8G2</accession>
<organism evidence="1 2">
    <name type="scientific">Leptospira semungkisensis</name>
    <dbReference type="NCBI Taxonomy" id="2484985"/>
    <lineage>
        <taxon>Bacteria</taxon>
        <taxon>Pseudomonadati</taxon>
        <taxon>Spirochaetota</taxon>
        <taxon>Spirochaetia</taxon>
        <taxon>Leptospirales</taxon>
        <taxon>Leptospiraceae</taxon>
        <taxon>Leptospira</taxon>
    </lineage>
</organism>
<dbReference type="OrthoDB" id="328625at2"/>
<keyword evidence="2" id="KW-1185">Reference proteome</keyword>
<dbReference type="Proteomes" id="UP000297453">
    <property type="component" value="Unassembled WGS sequence"/>
</dbReference>
<evidence type="ECO:0000313" key="2">
    <source>
        <dbReference type="Proteomes" id="UP000297453"/>
    </source>
</evidence>
<gene>
    <name evidence="1" type="ORF">EHO59_07595</name>
</gene>
<dbReference type="EMBL" id="RQEP01000005">
    <property type="protein sequence ID" value="TGK07948.1"/>
    <property type="molecule type" value="Genomic_DNA"/>
</dbReference>
<dbReference type="CDD" id="cd00093">
    <property type="entry name" value="HTH_XRE"/>
    <property type="match status" value="1"/>
</dbReference>
<reference evidence="1" key="1">
    <citation type="journal article" date="2019" name="PLoS Negl. Trop. Dis.">
        <title>Revisiting the worldwide diversity of Leptospira species in the environment.</title>
        <authorList>
            <person name="Vincent A.T."/>
            <person name="Schiettekatte O."/>
            <person name="Bourhy P."/>
            <person name="Veyrier F.J."/>
            <person name="Picardeau M."/>
        </authorList>
    </citation>
    <scope>NUCLEOTIDE SEQUENCE [LARGE SCALE GENOMIC DNA]</scope>
    <source>
        <strain evidence="1">SSS9</strain>
    </source>
</reference>
<dbReference type="RefSeq" id="WP_135586318.1">
    <property type="nucleotide sequence ID" value="NZ_RQEP01000005.1"/>
</dbReference>
<comment type="caution">
    <text evidence="1">The sequence shown here is derived from an EMBL/GenBank/DDBJ whole genome shotgun (WGS) entry which is preliminary data.</text>
</comment>
<dbReference type="InterPro" id="IPR001387">
    <property type="entry name" value="Cro/C1-type_HTH"/>
</dbReference>
<proteinExistence type="predicted"/>
<sequence>MSKIVKKLDSPGLRLQHAFKELGITREDGAECVGVSVTTMNRYLCDMEQIPEIRMDFLLIKKGISKTFVFDNKGEPKASWDERLAFLDKEKALIKEIRHNAVLKELVLELAKLNERDLLLISSVVSRLK</sequence>
<dbReference type="AlphaFoldDB" id="A0A4R9G8G2"/>
<protein>
    <recommendedName>
        <fullName evidence="3">XRE family transcriptional regulator</fullName>
    </recommendedName>
</protein>
<evidence type="ECO:0000313" key="1">
    <source>
        <dbReference type="EMBL" id="TGK07948.1"/>
    </source>
</evidence>
<name>A0A4R9G8G2_9LEPT</name>